<evidence type="ECO:0000256" key="1">
    <source>
        <dbReference type="ARBA" id="ARBA00004123"/>
    </source>
</evidence>
<evidence type="ECO:0000259" key="9">
    <source>
        <dbReference type="Pfam" id="PF09468"/>
    </source>
</evidence>
<dbReference type="EMBL" id="BEZZ01000981">
    <property type="protein sequence ID" value="GCC37334.1"/>
    <property type="molecule type" value="Genomic_DNA"/>
</dbReference>
<dbReference type="Gene3D" id="2.20.25.530">
    <property type="match status" value="1"/>
</dbReference>
<evidence type="ECO:0000256" key="5">
    <source>
        <dbReference type="ARBA" id="ARBA00023242"/>
    </source>
</evidence>
<dbReference type="OMA" id="AQWVLIA"/>
<evidence type="ECO:0000256" key="7">
    <source>
        <dbReference type="ARBA" id="ARBA00033464"/>
    </source>
</evidence>
<gene>
    <name evidence="11" type="ORF">chiPu_0015838</name>
</gene>
<name>A0A401T3Z5_CHIPU</name>
<comment type="similarity">
    <text evidence="2">Belongs to the RNase H2 subunit B family.</text>
</comment>
<evidence type="ECO:0000313" key="12">
    <source>
        <dbReference type="Proteomes" id="UP000287033"/>
    </source>
</evidence>
<dbReference type="InterPro" id="IPR041195">
    <property type="entry name" value="Rnh202_N"/>
</dbReference>
<dbReference type="Pfam" id="PF09468">
    <property type="entry name" value="RNase_H2-Ydr279"/>
    <property type="match status" value="1"/>
</dbReference>
<feature type="domain" description="Rnh202 triple barrel" evidence="10">
    <location>
        <begin position="90"/>
        <end position="146"/>
    </location>
</feature>
<dbReference type="FunFam" id="2.20.25.530:FF:000001">
    <property type="entry name" value="Ribonuclease H2 subunit B"/>
    <property type="match status" value="1"/>
</dbReference>
<evidence type="ECO:0000256" key="2">
    <source>
        <dbReference type="ARBA" id="ARBA00009823"/>
    </source>
</evidence>
<dbReference type="GO" id="GO:0006401">
    <property type="term" value="P:RNA catabolic process"/>
    <property type="evidence" value="ECO:0007669"/>
    <property type="project" value="TreeGrafter"/>
</dbReference>
<feature type="region of interest" description="Disordered" evidence="8">
    <location>
        <begin position="292"/>
        <end position="339"/>
    </location>
</feature>
<protein>
    <recommendedName>
        <fullName evidence="4">Ribonuclease H2 subunit B</fullName>
    </recommendedName>
    <alternativeName>
        <fullName evidence="7">Ribonuclease HI subunit B</fullName>
    </alternativeName>
</protein>
<dbReference type="Pfam" id="PF17745">
    <property type="entry name" value="Ydr279_N"/>
    <property type="match status" value="1"/>
</dbReference>
<evidence type="ECO:0000256" key="3">
    <source>
        <dbReference type="ARBA" id="ARBA00011277"/>
    </source>
</evidence>
<feature type="domain" description="Ribonuclease H2 subunit B wHTH" evidence="9">
    <location>
        <begin position="149"/>
        <end position="280"/>
    </location>
</feature>
<dbReference type="FunFam" id="1.10.20.120:FF:000002">
    <property type="entry name" value="Ribonuclease H2 subunit B"/>
    <property type="match status" value="1"/>
</dbReference>
<dbReference type="CDD" id="cd09270">
    <property type="entry name" value="RNase_H2-B"/>
    <property type="match status" value="1"/>
</dbReference>
<dbReference type="AlphaFoldDB" id="A0A401T3Z5"/>
<dbReference type="PANTHER" id="PTHR13383">
    <property type="entry name" value="RIBONUCLEASE H2 SUBUNIT B"/>
    <property type="match status" value="1"/>
</dbReference>
<dbReference type="GO" id="GO:0005654">
    <property type="term" value="C:nucleoplasm"/>
    <property type="evidence" value="ECO:0007669"/>
    <property type="project" value="TreeGrafter"/>
</dbReference>
<organism evidence="11 12">
    <name type="scientific">Chiloscyllium punctatum</name>
    <name type="common">Brownbanded bambooshark</name>
    <name type="synonym">Hemiscyllium punctatum</name>
    <dbReference type="NCBI Taxonomy" id="137246"/>
    <lineage>
        <taxon>Eukaryota</taxon>
        <taxon>Metazoa</taxon>
        <taxon>Chordata</taxon>
        <taxon>Craniata</taxon>
        <taxon>Vertebrata</taxon>
        <taxon>Chondrichthyes</taxon>
        <taxon>Elasmobranchii</taxon>
        <taxon>Galeomorphii</taxon>
        <taxon>Galeoidea</taxon>
        <taxon>Orectolobiformes</taxon>
        <taxon>Hemiscylliidae</taxon>
        <taxon>Chiloscyllium</taxon>
    </lineage>
</organism>
<reference evidence="11 12" key="1">
    <citation type="journal article" date="2018" name="Nat. Ecol. Evol.">
        <title>Shark genomes provide insights into elasmobranch evolution and the origin of vertebrates.</title>
        <authorList>
            <person name="Hara Y"/>
            <person name="Yamaguchi K"/>
            <person name="Onimaru K"/>
            <person name="Kadota M"/>
            <person name="Koyanagi M"/>
            <person name="Keeley SD"/>
            <person name="Tatsumi K"/>
            <person name="Tanaka K"/>
            <person name="Motone F"/>
            <person name="Kageyama Y"/>
            <person name="Nozu R"/>
            <person name="Adachi N"/>
            <person name="Nishimura O"/>
            <person name="Nakagawa R"/>
            <person name="Tanegashima C"/>
            <person name="Kiyatake I"/>
            <person name="Matsumoto R"/>
            <person name="Murakumo K"/>
            <person name="Nishida K"/>
            <person name="Terakita A"/>
            <person name="Kuratani S"/>
            <person name="Sato K"/>
            <person name="Hyodo S Kuraku.S."/>
        </authorList>
    </citation>
    <scope>NUCLEOTIDE SEQUENCE [LARGE SCALE GENOMIC DNA]</scope>
</reference>
<proteinExistence type="inferred from homology"/>
<comment type="caution">
    <text evidence="11">The sequence shown here is derived from an EMBL/GenBank/DDBJ whole genome shotgun (WGS) entry which is preliminary data.</text>
</comment>
<accession>A0A401T3Z5</accession>
<sequence length="364" mass="40924">MTSAPSHPHERRSFHQDLTSLGQVGAIQSEEGLSQFGCCNIVSLNRYYIDIRSAMPNKRNTKKDLHSNQWVLLAQESVIDVPDKAVCGPVFTRLRNPKTGTAALYLFNSGASQVYEVKAFDEAYRSWFIGQSVQHDGRLLFVTPLDPLFLILPYLIQANEKQGKFQPVDQVIKDEEFPRCSNVLNCTRTLQSLHHITDEKEIGNRKFYKYNQEKTLGWLKKKAEQTVKALKNTSISVGGGVQSSMLIRNKPVTEVTEEDYLRYAHGLLSDYIPADLSIELRKFLELPAVPTKTAVGEPPSKKRKISDKPVEAEEDYTKFNSDSKEKKPSKMTAAQKSLAKVDKSGMKNISAFFASKNKAATKST</sequence>
<evidence type="ECO:0000256" key="8">
    <source>
        <dbReference type="SAM" id="MobiDB-lite"/>
    </source>
</evidence>
<dbReference type="GO" id="GO:0032299">
    <property type="term" value="C:ribonuclease H2 complex"/>
    <property type="evidence" value="ECO:0007669"/>
    <property type="project" value="InterPro"/>
</dbReference>
<keyword evidence="12" id="KW-1185">Reference proteome</keyword>
<dbReference type="OrthoDB" id="29098at2759"/>
<dbReference type="STRING" id="137246.A0A401T3Z5"/>
<evidence type="ECO:0000256" key="6">
    <source>
        <dbReference type="ARBA" id="ARBA00024778"/>
    </source>
</evidence>
<dbReference type="InterPro" id="IPR040456">
    <property type="entry name" value="RNase_H2_suB"/>
</dbReference>
<evidence type="ECO:0000313" key="11">
    <source>
        <dbReference type="EMBL" id="GCC37334.1"/>
    </source>
</evidence>
<comment type="subcellular location">
    <subcellularLocation>
        <location evidence="1">Nucleus</location>
    </subcellularLocation>
</comment>
<dbReference type="Proteomes" id="UP000287033">
    <property type="component" value="Unassembled WGS sequence"/>
</dbReference>
<feature type="compositionally biased region" description="Basic and acidic residues" evidence="8">
    <location>
        <begin position="306"/>
        <end position="328"/>
    </location>
</feature>
<dbReference type="PANTHER" id="PTHR13383:SF11">
    <property type="entry name" value="RIBONUCLEASE H2 SUBUNIT B"/>
    <property type="match status" value="1"/>
</dbReference>
<evidence type="ECO:0000259" key="10">
    <source>
        <dbReference type="Pfam" id="PF17745"/>
    </source>
</evidence>
<evidence type="ECO:0000256" key="4">
    <source>
        <dbReference type="ARBA" id="ARBA00019062"/>
    </source>
</evidence>
<keyword evidence="5" id="KW-0539">Nucleus</keyword>
<comment type="function">
    <text evidence="6">Non catalytic subunit of RNase H2, an endonuclease that specifically degrades the RNA of RNA:DNA hybrids. Participates in DNA replication, possibly by mediating the removal of lagging-strand Okazaki fragment RNA primers during DNA replication. Mediates the excision of single ribonucleotides from DNA:RNA duplexes.</text>
</comment>
<comment type="subunit">
    <text evidence="3">The RNase H2 complex is a heterotrimer composed of the catalytic subunit RNASEH2A and the non-catalytic subunits RNASEH2B and RNASEH2C.</text>
</comment>
<dbReference type="InterPro" id="IPR019024">
    <property type="entry name" value="RNase_H2_suB_wHTH"/>
</dbReference>
<dbReference type="Gene3D" id="1.10.20.120">
    <property type="match status" value="1"/>
</dbReference>